<dbReference type="InterPro" id="IPR028098">
    <property type="entry name" value="Glyco_trans_4-like_N"/>
</dbReference>
<evidence type="ECO:0000313" key="6">
    <source>
        <dbReference type="Proteomes" id="UP000233781"/>
    </source>
</evidence>
<accession>A0A2N3YK10</accession>
<dbReference type="Proteomes" id="UP000233781">
    <property type="component" value="Unassembled WGS sequence"/>
</dbReference>
<keyword evidence="1" id="KW-0328">Glycosyltransferase</keyword>
<sequence>MRVALYHHLPPGGALRVVGDFVANAPPDVEIDLFGLEDVTGSPFQQVDYPVPGTFPRTAPLDAGRVGDLWGGRLSRPVLAARLGPAERTVAEMINAGNYDVAYIHPSWLSNVPGLVRLLRAPSVVYLHEVRRASFEPSYRQGGRGGLLGFPGRIVGGLGDRLLAPRDRRGVGAATRLACNSTYTAERILASYGRAASVVPPGVDTNVFRPRTVPASNTPYVLSVGGLEPFKNHHVTVDALAKIDPSIRPSLVLVYERCDAQYRRRLLERAREVGVIVTEQRGVSDEKLAELYSGALATVACAQLEPLGLTPLESIACGTPVVAVREAGYRETVSDGENGLLVPRSVPALSRAISDIVAGTAGIGEPGDIPSTILPFWSVGASTERQVAALREVVDVQDA</sequence>
<dbReference type="OrthoDB" id="5242526at2"/>
<dbReference type="Gene3D" id="3.40.50.2000">
    <property type="entry name" value="Glycogen Phosphorylase B"/>
    <property type="match status" value="2"/>
</dbReference>
<feature type="domain" description="Glycosyl transferase family 1" evidence="3">
    <location>
        <begin position="209"/>
        <end position="357"/>
    </location>
</feature>
<evidence type="ECO:0000313" key="5">
    <source>
        <dbReference type="EMBL" id="PKW27180.1"/>
    </source>
</evidence>
<dbReference type="GO" id="GO:0016757">
    <property type="term" value="F:glycosyltransferase activity"/>
    <property type="evidence" value="ECO:0007669"/>
    <property type="project" value="UniProtKB-KW"/>
</dbReference>
<evidence type="ECO:0000259" key="3">
    <source>
        <dbReference type="Pfam" id="PF00534"/>
    </source>
</evidence>
<dbReference type="PANTHER" id="PTHR46401:SF2">
    <property type="entry name" value="GLYCOSYLTRANSFERASE WBBK-RELATED"/>
    <property type="match status" value="1"/>
</dbReference>
<dbReference type="SUPFAM" id="SSF53756">
    <property type="entry name" value="UDP-Glycosyltransferase/glycogen phosphorylase"/>
    <property type="match status" value="1"/>
</dbReference>
<reference evidence="5 6" key="1">
    <citation type="submission" date="2017-12" db="EMBL/GenBank/DDBJ databases">
        <title>Sequencing the genomes of 1000 Actinobacteria strains.</title>
        <authorList>
            <person name="Klenk H.-P."/>
        </authorList>
    </citation>
    <scope>NUCLEOTIDE SEQUENCE [LARGE SCALE GENOMIC DNA]</scope>
    <source>
        <strain evidence="5 6">DSM 12806</strain>
    </source>
</reference>
<dbReference type="EMBL" id="PJNE01000001">
    <property type="protein sequence ID" value="PKW27180.1"/>
    <property type="molecule type" value="Genomic_DNA"/>
</dbReference>
<keyword evidence="6" id="KW-1185">Reference proteome</keyword>
<dbReference type="AlphaFoldDB" id="A0A2N3YK10"/>
<name>A0A2N3YK10_9MICO</name>
<evidence type="ECO:0000259" key="4">
    <source>
        <dbReference type="Pfam" id="PF13439"/>
    </source>
</evidence>
<dbReference type="RefSeq" id="WP_143598371.1">
    <property type="nucleotide sequence ID" value="NZ_PJNE01000001.1"/>
</dbReference>
<gene>
    <name evidence="5" type="ORF">ATL31_2018</name>
</gene>
<dbReference type="PANTHER" id="PTHR46401">
    <property type="entry name" value="GLYCOSYLTRANSFERASE WBBK-RELATED"/>
    <property type="match status" value="1"/>
</dbReference>
<dbReference type="Pfam" id="PF00534">
    <property type="entry name" value="Glycos_transf_1"/>
    <property type="match status" value="1"/>
</dbReference>
<dbReference type="CDD" id="cd03801">
    <property type="entry name" value="GT4_PimA-like"/>
    <property type="match status" value="1"/>
</dbReference>
<evidence type="ECO:0000256" key="2">
    <source>
        <dbReference type="ARBA" id="ARBA00022679"/>
    </source>
</evidence>
<organism evidence="5 6">
    <name type="scientific">Phycicoccus duodecadis</name>
    <dbReference type="NCBI Taxonomy" id="173053"/>
    <lineage>
        <taxon>Bacteria</taxon>
        <taxon>Bacillati</taxon>
        <taxon>Actinomycetota</taxon>
        <taxon>Actinomycetes</taxon>
        <taxon>Micrococcales</taxon>
        <taxon>Intrasporangiaceae</taxon>
        <taxon>Phycicoccus</taxon>
    </lineage>
</organism>
<protein>
    <submittedName>
        <fullName evidence="5">Glycosyl transferase family 4</fullName>
    </submittedName>
</protein>
<dbReference type="GO" id="GO:0009103">
    <property type="term" value="P:lipopolysaccharide biosynthetic process"/>
    <property type="evidence" value="ECO:0007669"/>
    <property type="project" value="TreeGrafter"/>
</dbReference>
<comment type="caution">
    <text evidence="5">The sequence shown here is derived from an EMBL/GenBank/DDBJ whole genome shotgun (WGS) entry which is preliminary data.</text>
</comment>
<keyword evidence="2 5" id="KW-0808">Transferase</keyword>
<evidence type="ECO:0000256" key="1">
    <source>
        <dbReference type="ARBA" id="ARBA00022676"/>
    </source>
</evidence>
<dbReference type="Pfam" id="PF13439">
    <property type="entry name" value="Glyco_transf_4"/>
    <property type="match status" value="1"/>
</dbReference>
<dbReference type="InterPro" id="IPR001296">
    <property type="entry name" value="Glyco_trans_1"/>
</dbReference>
<feature type="domain" description="Glycosyltransferase subfamily 4-like N-terminal" evidence="4">
    <location>
        <begin position="82"/>
        <end position="206"/>
    </location>
</feature>
<proteinExistence type="predicted"/>